<keyword evidence="3" id="KW-1185">Reference proteome</keyword>
<evidence type="ECO:0000313" key="2">
    <source>
        <dbReference type="EMBL" id="KAL1265479.1"/>
    </source>
</evidence>
<feature type="compositionally biased region" description="Polar residues" evidence="1">
    <location>
        <begin position="128"/>
        <end position="153"/>
    </location>
</feature>
<protein>
    <submittedName>
        <fullName evidence="2">Uncharacterized protein</fullName>
    </submittedName>
</protein>
<dbReference type="InterPro" id="IPR043502">
    <property type="entry name" value="DNA/RNA_pol_sf"/>
</dbReference>
<dbReference type="EMBL" id="JAYMGO010000011">
    <property type="protein sequence ID" value="KAL1265479.1"/>
    <property type="molecule type" value="Genomic_DNA"/>
</dbReference>
<comment type="caution">
    <text evidence="2">The sequence shown here is derived from an EMBL/GenBank/DDBJ whole genome shotgun (WGS) entry which is preliminary data.</text>
</comment>
<accession>A0ABR3MLH2</accession>
<organism evidence="2 3">
    <name type="scientific">Cirrhinus molitorella</name>
    <name type="common">mud carp</name>
    <dbReference type="NCBI Taxonomy" id="172907"/>
    <lineage>
        <taxon>Eukaryota</taxon>
        <taxon>Metazoa</taxon>
        <taxon>Chordata</taxon>
        <taxon>Craniata</taxon>
        <taxon>Vertebrata</taxon>
        <taxon>Euteleostomi</taxon>
        <taxon>Actinopterygii</taxon>
        <taxon>Neopterygii</taxon>
        <taxon>Teleostei</taxon>
        <taxon>Ostariophysi</taxon>
        <taxon>Cypriniformes</taxon>
        <taxon>Cyprinidae</taxon>
        <taxon>Labeoninae</taxon>
        <taxon>Labeonini</taxon>
        <taxon>Cirrhinus</taxon>
    </lineage>
</organism>
<dbReference type="SUPFAM" id="SSF56672">
    <property type="entry name" value="DNA/RNA polymerases"/>
    <property type="match status" value="1"/>
</dbReference>
<evidence type="ECO:0000313" key="3">
    <source>
        <dbReference type="Proteomes" id="UP001558613"/>
    </source>
</evidence>
<proteinExistence type="predicted"/>
<feature type="region of interest" description="Disordered" evidence="1">
    <location>
        <begin position="128"/>
        <end position="173"/>
    </location>
</feature>
<sequence length="173" mass="18948">MLKHLEIPAHQQENGKCEVSVAVRKGVIAGILQPADVVQTSTAELPPTDSCPTAVPSHLQQLYAVSTRDLREAEQCELAELLHVYGNVFSTGPTDLCRTNRVQHDIQTRPGPPVKQQPRRIAFEKQQSADKQIQQNLDAGLASPSNSCWTSPPRNGAKERPNIQTVCKLPGTK</sequence>
<name>A0ABR3MLH2_9TELE</name>
<evidence type="ECO:0000256" key="1">
    <source>
        <dbReference type="SAM" id="MobiDB-lite"/>
    </source>
</evidence>
<dbReference type="Gene3D" id="3.10.10.10">
    <property type="entry name" value="HIV Type 1 Reverse Transcriptase, subunit A, domain 1"/>
    <property type="match status" value="1"/>
</dbReference>
<dbReference type="Proteomes" id="UP001558613">
    <property type="component" value="Unassembled WGS sequence"/>
</dbReference>
<gene>
    <name evidence="2" type="ORF">QQF64_003506</name>
</gene>
<reference evidence="2 3" key="1">
    <citation type="submission" date="2023-09" db="EMBL/GenBank/DDBJ databases">
        <authorList>
            <person name="Wang M."/>
        </authorList>
    </citation>
    <scope>NUCLEOTIDE SEQUENCE [LARGE SCALE GENOMIC DNA]</scope>
    <source>
        <strain evidence="2">GT-2023</strain>
        <tissue evidence="2">Liver</tissue>
    </source>
</reference>